<dbReference type="OrthoDB" id="5293344at2"/>
<keyword evidence="3" id="KW-1185">Reference proteome</keyword>
<dbReference type="InterPro" id="IPR051916">
    <property type="entry name" value="GPI-anchor_lipid_remodeler"/>
</dbReference>
<dbReference type="PANTHER" id="PTHR14859:SF1">
    <property type="entry name" value="PGAP2-INTERACTING PROTEIN"/>
    <property type="match status" value="1"/>
</dbReference>
<dbReference type="Pfam" id="PF03372">
    <property type="entry name" value="Exo_endo_phos"/>
    <property type="match status" value="1"/>
</dbReference>
<dbReference type="GO" id="GO:0006506">
    <property type="term" value="P:GPI anchor biosynthetic process"/>
    <property type="evidence" value="ECO:0007669"/>
    <property type="project" value="TreeGrafter"/>
</dbReference>
<evidence type="ECO:0000313" key="2">
    <source>
        <dbReference type="EMBL" id="QEQ96649.1"/>
    </source>
</evidence>
<name>A0A5P1RAH5_9GAMM</name>
<feature type="domain" description="Endonuclease/exonuclease/phosphatase" evidence="1">
    <location>
        <begin position="4"/>
        <end position="268"/>
    </location>
</feature>
<gene>
    <name evidence="2" type="ORF">F0U83_07940</name>
</gene>
<dbReference type="AlphaFoldDB" id="A0A5P1RAH5"/>
<dbReference type="SUPFAM" id="SSF56219">
    <property type="entry name" value="DNase I-like"/>
    <property type="match status" value="1"/>
</dbReference>
<dbReference type="RefSeq" id="WP_138987260.1">
    <property type="nucleotide sequence ID" value="NZ_CP043869.1"/>
</dbReference>
<dbReference type="KEGG" id="ncu:F0U83_07940"/>
<reference evidence="2 3" key="1">
    <citation type="journal article" date="2019" name="Biochem. Eng. J.">
        <title>Metabolic engineering of the marine bacteria Neptunomonas concharum for the production of acetoin and meso-2,3-butanediol from acetate.</title>
        <authorList>
            <person name="Li W."/>
            <person name="Pu N."/>
            <person name="Liu C.-X."/>
            <person name="Yuan Q.-P."/>
            <person name="Li Z.-J."/>
        </authorList>
    </citation>
    <scope>NUCLEOTIDE SEQUENCE [LARGE SCALE GENOMIC DNA]</scope>
    <source>
        <strain evidence="2 3">JCM17730</strain>
    </source>
</reference>
<dbReference type="Gene3D" id="3.60.10.10">
    <property type="entry name" value="Endonuclease/exonuclease/phosphatase"/>
    <property type="match status" value="1"/>
</dbReference>
<evidence type="ECO:0000313" key="3">
    <source>
        <dbReference type="Proteomes" id="UP000324760"/>
    </source>
</evidence>
<dbReference type="GO" id="GO:0016020">
    <property type="term" value="C:membrane"/>
    <property type="evidence" value="ECO:0007669"/>
    <property type="project" value="GOC"/>
</dbReference>
<protein>
    <recommendedName>
        <fullName evidence="1">Endonuclease/exonuclease/phosphatase domain-containing protein</fullName>
    </recommendedName>
</protein>
<dbReference type="PANTHER" id="PTHR14859">
    <property type="entry name" value="CALCOFLUOR WHITE HYPERSENSITIVE PROTEIN PRECURSOR"/>
    <property type="match status" value="1"/>
</dbReference>
<evidence type="ECO:0000259" key="1">
    <source>
        <dbReference type="Pfam" id="PF03372"/>
    </source>
</evidence>
<sequence length="277" mass="31899">MNILSWNIQATKGCDGIYNSQRIIDEIRQYEQLDVICLQELSRFFPDMGNIDQLSVLQEAFPDYEAVWSAAISWRQDSGLRKEFGNLTLVKQPLLEDYHLHTLPWPPAQGLWQMPRTAIETLIRVDRGFLRIINTHLAYHNPVERQLQLGYLSALNQRAIARSLSTKAIDTFGCYTPAPSTNTTILCGDLNLASDSGGYRDFISTADWVDCWQHLNRSNDTRTPTCGCFDRQQWPQGPHCRDYFLITFGFEHYLKSMHINTQTDASDHQPIMLRIDI</sequence>
<accession>A0A5P1RAH5</accession>
<dbReference type="InterPro" id="IPR036691">
    <property type="entry name" value="Endo/exonu/phosph_ase_sf"/>
</dbReference>
<proteinExistence type="predicted"/>
<dbReference type="Proteomes" id="UP000324760">
    <property type="component" value="Chromosome"/>
</dbReference>
<dbReference type="InterPro" id="IPR005135">
    <property type="entry name" value="Endo/exonuclease/phosphatase"/>
</dbReference>
<organism evidence="2 3">
    <name type="scientific">Neptunomonas concharum</name>
    <dbReference type="NCBI Taxonomy" id="1031538"/>
    <lineage>
        <taxon>Bacteria</taxon>
        <taxon>Pseudomonadati</taxon>
        <taxon>Pseudomonadota</taxon>
        <taxon>Gammaproteobacteria</taxon>
        <taxon>Oceanospirillales</taxon>
        <taxon>Oceanospirillaceae</taxon>
        <taxon>Neptunomonas</taxon>
    </lineage>
</organism>
<dbReference type="GO" id="GO:0003824">
    <property type="term" value="F:catalytic activity"/>
    <property type="evidence" value="ECO:0007669"/>
    <property type="project" value="InterPro"/>
</dbReference>
<dbReference type="EMBL" id="CP043869">
    <property type="protein sequence ID" value="QEQ96649.1"/>
    <property type="molecule type" value="Genomic_DNA"/>
</dbReference>